<dbReference type="InterPro" id="IPR003594">
    <property type="entry name" value="HATPase_dom"/>
</dbReference>
<evidence type="ECO:0000313" key="4">
    <source>
        <dbReference type="EMBL" id="MDT0349154.1"/>
    </source>
</evidence>
<accession>A0ABU2N796</accession>
<dbReference type="Pfam" id="PF07228">
    <property type="entry name" value="SpoIIE"/>
    <property type="match status" value="1"/>
</dbReference>
<dbReference type="SUPFAM" id="SSF55781">
    <property type="entry name" value="GAF domain-like"/>
    <property type="match status" value="1"/>
</dbReference>
<organism evidence="4 5">
    <name type="scientific">Pseudonocardia charpentierae</name>
    <dbReference type="NCBI Taxonomy" id="3075545"/>
    <lineage>
        <taxon>Bacteria</taxon>
        <taxon>Bacillati</taxon>
        <taxon>Actinomycetota</taxon>
        <taxon>Actinomycetes</taxon>
        <taxon>Pseudonocardiales</taxon>
        <taxon>Pseudonocardiaceae</taxon>
        <taxon>Pseudonocardia</taxon>
    </lineage>
</organism>
<dbReference type="SMART" id="SM00331">
    <property type="entry name" value="PP2C_SIG"/>
    <property type="match status" value="1"/>
</dbReference>
<dbReference type="Gene3D" id="3.60.40.10">
    <property type="entry name" value="PPM-type phosphatase domain"/>
    <property type="match status" value="1"/>
</dbReference>
<dbReference type="InterPro" id="IPR029016">
    <property type="entry name" value="GAF-like_dom_sf"/>
</dbReference>
<comment type="caution">
    <text evidence="4">The sequence shown here is derived from an EMBL/GenBank/DDBJ whole genome shotgun (WGS) entry which is preliminary data.</text>
</comment>
<dbReference type="InterPro" id="IPR003018">
    <property type="entry name" value="GAF"/>
</dbReference>
<evidence type="ECO:0000259" key="3">
    <source>
        <dbReference type="SMART" id="SM00331"/>
    </source>
</evidence>
<evidence type="ECO:0000256" key="1">
    <source>
        <dbReference type="ARBA" id="ARBA00022801"/>
    </source>
</evidence>
<dbReference type="PANTHER" id="PTHR43156">
    <property type="entry name" value="STAGE II SPORULATION PROTEIN E-RELATED"/>
    <property type="match status" value="1"/>
</dbReference>
<dbReference type="InterPro" id="IPR052016">
    <property type="entry name" value="Bact_Sigma-Reg"/>
</dbReference>
<name>A0ABU2N796_9PSEU</name>
<dbReference type="SMART" id="SM00065">
    <property type="entry name" value="GAF"/>
    <property type="match status" value="1"/>
</dbReference>
<dbReference type="Pfam" id="PF13185">
    <property type="entry name" value="GAF_2"/>
    <property type="match status" value="1"/>
</dbReference>
<reference evidence="5" key="1">
    <citation type="submission" date="2023-07" db="EMBL/GenBank/DDBJ databases">
        <title>30 novel species of actinomycetes from the DSMZ collection.</title>
        <authorList>
            <person name="Nouioui I."/>
        </authorList>
    </citation>
    <scope>NUCLEOTIDE SEQUENCE [LARGE SCALE GENOMIC DNA]</scope>
    <source>
        <strain evidence="5">DSM 45834</strain>
    </source>
</reference>
<keyword evidence="1" id="KW-0378">Hydrolase</keyword>
<gene>
    <name evidence="4" type="ORF">RM445_06410</name>
</gene>
<dbReference type="SUPFAM" id="SSF81606">
    <property type="entry name" value="PP2C-like"/>
    <property type="match status" value="1"/>
</dbReference>
<dbReference type="InterPro" id="IPR036890">
    <property type="entry name" value="HATPase_C_sf"/>
</dbReference>
<feature type="domain" description="PPM-type phosphatase" evidence="3">
    <location>
        <begin position="185"/>
        <end position="397"/>
    </location>
</feature>
<dbReference type="Pfam" id="PF13581">
    <property type="entry name" value="HATPase_c_2"/>
    <property type="match status" value="1"/>
</dbReference>
<protein>
    <submittedName>
        <fullName evidence="4">SpoIIE family protein phosphatase</fullName>
    </submittedName>
</protein>
<evidence type="ECO:0000313" key="5">
    <source>
        <dbReference type="Proteomes" id="UP001183202"/>
    </source>
</evidence>
<proteinExistence type="predicted"/>
<dbReference type="PANTHER" id="PTHR43156:SF2">
    <property type="entry name" value="STAGE II SPORULATION PROTEIN E"/>
    <property type="match status" value="1"/>
</dbReference>
<evidence type="ECO:0000259" key="2">
    <source>
        <dbReference type="SMART" id="SM00065"/>
    </source>
</evidence>
<dbReference type="Gene3D" id="3.30.565.10">
    <property type="entry name" value="Histidine kinase-like ATPase, C-terminal domain"/>
    <property type="match status" value="1"/>
</dbReference>
<feature type="domain" description="GAF" evidence="2">
    <location>
        <begin position="23"/>
        <end position="168"/>
    </location>
</feature>
<dbReference type="InterPro" id="IPR001932">
    <property type="entry name" value="PPM-type_phosphatase-like_dom"/>
</dbReference>
<sequence length="532" mass="56348">MTELGDRLRRLETVTDAGLAQLDVDELLDELLDRVRELLAVDTAAVLLLNPSGRYLVATAARGIEEEVSQGVRIPLGKGFAGRIAAEKRPVILEQVDHTNVLNPLLREKGIRSLLGVPLLVGGTVLGVLHVGTLTPRPFSADDTTLLQLVADRIALAVHARAAEVERAAATVLQRSLLPSALPEIPELEFAARYVPGGQGQVGGDWYDVFVLGSGAVCIVVGDVVGRGLTAAVEMGRLRHALRAYTLDTADPAELLDRLDRQVHQFEPDVMATVLCAVVDPSGEQMRLSCAGHPPPVISAGAGLPAAVLDLPADLPIGVTTSGRRHTSTVALPPGTAVCLYTDGLVERRGRSLTAGLDRLAEAMFAGPPESVCATVMQALVGAEPPSDDIALLVLRRQPAADTDTDTFELELPAVPSSLKPLRIAMRRWLAHVRADRQATADLLTAVGEACANAIEHAYGAAGGTVSVSLAYQAPDVIAVVGDTGRWRAARGSFRGRGIILMRALSDEVTIDRTDTGTRVRIRRTTTEGGPR</sequence>
<dbReference type="CDD" id="cd16936">
    <property type="entry name" value="HATPase_RsbW-like"/>
    <property type="match status" value="1"/>
</dbReference>
<dbReference type="EMBL" id="JAVREJ010000003">
    <property type="protein sequence ID" value="MDT0349154.1"/>
    <property type="molecule type" value="Genomic_DNA"/>
</dbReference>
<keyword evidence="5" id="KW-1185">Reference proteome</keyword>
<dbReference type="Proteomes" id="UP001183202">
    <property type="component" value="Unassembled WGS sequence"/>
</dbReference>
<dbReference type="InterPro" id="IPR036457">
    <property type="entry name" value="PPM-type-like_dom_sf"/>
</dbReference>
<dbReference type="RefSeq" id="WP_311555137.1">
    <property type="nucleotide sequence ID" value="NZ_JAVREJ010000003.1"/>
</dbReference>
<dbReference type="Gene3D" id="3.30.450.40">
    <property type="match status" value="1"/>
</dbReference>
<dbReference type="SUPFAM" id="SSF55874">
    <property type="entry name" value="ATPase domain of HSP90 chaperone/DNA topoisomerase II/histidine kinase"/>
    <property type="match status" value="1"/>
</dbReference>